<evidence type="ECO:0000313" key="1">
    <source>
        <dbReference type="EMBL" id="TGY44444.1"/>
    </source>
</evidence>
<keyword evidence="2" id="KW-1185">Reference proteome</keyword>
<organism evidence="1 2">
    <name type="scientific">Clostridium sartagoforme</name>
    <dbReference type="NCBI Taxonomy" id="84031"/>
    <lineage>
        <taxon>Bacteria</taxon>
        <taxon>Bacillati</taxon>
        <taxon>Bacillota</taxon>
        <taxon>Clostridia</taxon>
        <taxon>Eubacteriales</taxon>
        <taxon>Clostridiaceae</taxon>
        <taxon>Clostridium</taxon>
    </lineage>
</organism>
<dbReference type="Proteomes" id="UP000306888">
    <property type="component" value="Unassembled WGS sequence"/>
</dbReference>
<sequence length="143" mass="17192">MNDLNEVLKLDLNKISIYEINEEKLIELKNCDYYIKNNFYFWLANKINIFEDKNNFNEVAYAHYLMSYYIFIVLTPLCYEELAFNHIKKALKYHSSIKYKEWILIFSTLPNNYLKQYDAIKIAEEVINEDPTSTLANTILQMF</sequence>
<reference evidence="1 2" key="1">
    <citation type="submission" date="2019-04" db="EMBL/GenBank/DDBJ databases">
        <title>Microbes associate with the intestines of laboratory mice.</title>
        <authorList>
            <person name="Navarre W."/>
            <person name="Wong E."/>
            <person name="Huang K."/>
            <person name="Tropini C."/>
            <person name="Ng K."/>
            <person name="Yu B."/>
        </authorList>
    </citation>
    <scope>NUCLEOTIDE SEQUENCE [LARGE SCALE GENOMIC DNA]</scope>
    <source>
        <strain evidence="1 2">NM50_B9-20</strain>
    </source>
</reference>
<dbReference type="RefSeq" id="WP_136005622.1">
    <property type="nucleotide sequence ID" value="NZ_SRYR01000001.1"/>
</dbReference>
<comment type="caution">
    <text evidence="1">The sequence shown here is derived from an EMBL/GenBank/DDBJ whole genome shotgun (WGS) entry which is preliminary data.</text>
</comment>
<name>A0A4S2DT76_9CLOT</name>
<dbReference type="EMBL" id="SRYR01000001">
    <property type="protein sequence ID" value="TGY44444.1"/>
    <property type="molecule type" value="Genomic_DNA"/>
</dbReference>
<dbReference type="AlphaFoldDB" id="A0A4S2DT76"/>
<dbReference type="OrthoDB" id="1906588at2"/>
<gene>
    <name evidence="1" type="ORF">E5347_06420</name>
</gene>
<proteinExistence type="predicted"/>
<evidence type="ECO:0000313" key="2">
    <source>
        <dbReference type="Proteomes" id="UP000306888"/>
    </source>
</evidence>
<protein>
    <submittedName>
        <fullName evidence="1">Uncharacterized protein</fullName>
    </submittedName>
</protein>
<accession>A0A4S2DT76</accession>